<sequence>MAWVEVVPQILVALAILFLPGAACALLLGVRGALAAGAAPAASLAVVAGSAVVAERLGVPFGYGPVAAGTGVALAVAGGIGLLVRRIAPPAPRPARTGPADGHASAANARTGLGRLAFGGALVIAVGLLTWRVTEALIGPRNFSQRFDIVFHLNGVRRTLDTGDGSSLTMGVLMGHADGVLAFYPAGWHDLVALVAQTLPAGPWQIPLAISAANVALAAVVWSVGVLALTRAAAGPRPRVLLFAGVFAAAFTVFPLRLLEWGTVLPYFCGVALAPGVLALVLSALRLARADRSSWLGALLLGVLAAAGLAFCHPSVAVAVIGLSVPAVGAAIVRWARIRRAAGRGPLLPVLAAAGTAMAVVGVWIVTRPRNGFPGWETPHTLGKAVLGFLASAPVGGPVAVAAAGCIAVAVVVIAVRRRDLLWLALSYAVAGFLYVVVTGFPRSAFRTAVTGPWYEDWFRIAALLAIPAVPLAALGAAAIVSAATAAVGRLRGAPLPALVPVVTVLAVVALIPLTQVRVIDHEVGMTRNAYVLTEDADLVGPGEIAFMQRVADVVPDGEIVANNPYDGSAELYAFAGVPVLIPHLNYTYSEDDLLLMADLVHAPSRPDVCAALERTGVRWVIQLGRVVGGFPEAERYPGIGTVTGGPGFEEVLADGERRLFRITACGLG</sequence>
<feature type="transmembrane region" description="Helical" evidence="1">
    <location>
        <begin position="421"/>
        <end position="441"/>
    </location>
</feature>
<name>A0ABY3RNK9_9MICO</name>
<feature type="transmembrane region" description="Helical" evidence="1">
    <location>
        <begin position="35"/>
        <end position="54"/>
    </location>
</feature>
<proteinExistence type="predicted"/>
<feature type="transmembrane region" description="Helical" evidence="1">
    <location>
        <begin position="317"/>
        <end position="335"/>
    </location>
</feature>
<evidence type="ECO:0000313" key="2">
    <source>
        <dbReference type="EMBL" id="UGS25442.1"/>
    </source>
</evidence>
<gene>
    <name evidence="2" type="ORF">K8F61_12225</name>
</gene>
<keyword evidence="3" id="KW-1185">Reference proteome</keyword>
<dbReference type="EMBL" id="CP082781">
    <property type="protein sequence ID" value="UGS25442.1"/>
    <property type="molecule type" value="Genomic_DNA"/>
</dbReference>
<dbReference type="Proteomes" id="UP001199642">
    <property type="component" value="Chromosome"/>
</dbReference>
<keyword evidence="1" id="KW-1133">Transmembrane helix</keyword>
<feature type="transmembrane region" description="Helical" evidence="1">
    <location>
        <begin position="294"/>
        <end position="311"/>
    </location>
</feature>
<feature type="transmembrane region" description="Helical" evidence="1">
    <location>
        <begin position="116"/>
        <end position="134"/>
    </location>
</feature>
<keyword evidence="1" id="KW-0472">Membrane</keyword>
<evidence type="ECO:0000313" key="3">
    <source>
        <dbReference type="Proteomes" id="UP001199642"/>
    </source>
</evidence>
<feature type="transmembrane region" description="Helical" evidence="1">
    <location>
        <begin position="6"/>
        <end position="28"/>
    </location>
</feature>
<reference evidence="2 3" key="1">
    <citation type="submission" date="2023-01" db="EMBL/GenBank/DDBJ databases">
        <title>Characterization of estradiol degrading bacteria Microbacterium sp. MZT7 and reveal degrading genes through genome analysis.</title>
        <authorList>
            <person name="Hao P."/>
            <person name="Gao Y."/>
        </authorList>
    </citation>
    <scope>NUCLEOTIDE SEQUENCE [LARGE SCALE GENOMIC DNA]</scope>
    <source>
        <strain evidence="2 3">MZT7</strain>
    </source>
</reference>
<feature type="transmembrane region" description="Helical" evidence="1">
    <location>
        <begin position="496"/>
        <end position="514"/>
    </location>
</feature>
<keyword evidence="1" id="KW-0812">Transmembrane</keyword>
<feature type="transmembrane region" description="Helical" evidence="1">
    <location>
        <begin position="204"/>
        <end position="228"/>
    </location>
</feature>
<feature type="transmembrane region" description="Helical" evidence="1">
    <location>
        <begin position="240"/>
        <end position="258"/>
    </location>
</feature>
<protein>
    <submittedName>
        <fullName evidence="2">Uncharacterized protein</fullName>
    </submittedName>
</protein>
<evidence type="ECO:0000256" key="1">
    <source>
        <dbReference type="SAM" id="Phobius"/>
    </source>
</evidence>
<accession>A0ABY3RNK9</accession>
<dbReference type="RefSeq" id="WP_231819305.1">
    <property type="nucleotide sequence ID" value="NZ_CP082781.1"/>
</dbReference>
<feature type="transmembrane region" description="Helical" evidence="1">
    <location>
        <begin position="66"/>
        <end position="84"/>
    </location>
</feature>
<feature type="transmembrane region" description="Helical" evidence="1">
    <location>
        <begin position="461"/>
        <end position="484"/>
    </location>
</feature>
<dbReference type="Pfam" id="PF20176">
    <property type="entry name" value="DUF6541"/>
    <property type="match status" value="1"/>
</dbReference>
<dbReference type="InterPro" id="IPR046671">
    <property type="entry name" value="DUF6541"/>
</dbReference>
<feature type="transmembrane region" description="Helical" evidence="1">
    <location>
        <begin position="386"/>
        <end position="414"/>
    </location>
</feature>
<feature type="transmembrane region" description="Helical" evidence="1">
    <location>
        <begin position="347"/>
        <end position="366"/>
    </location>
</feature>
<feature type="transmembrane region" description="Helical" evidence="1">
    <location>
        <begin position="264"/>
        <end position="282"/>
    </location>
</feature>
<organism evidence="2 3">
    <name type="scientific">Microbacterium resistens</name>
    <dbReference type="NCBI Taxonomy" id="156977"/>
    <lineage>
        <taxon>Bacteria</taxon>
        <taxon>Bacillati</taxon>
        <taxon>Actinomycetota</taxon>
        <taxon>Actinomycetes</taxon>
        <taxon>Micrococcales</taxon>
        <taxon>Microbacteriaceae</taxon>
        <taxon>Microbacterium</taxon>
    </lineage>
</organism>